<dbReference type="EMBL" id="MH370144">
    <property type="protein sequence ID" value="AYN45026.1"/>
    <property type="molecule type" value="Genomic_DNA"/>
</dbReference>
<accession>A0A3G2JU10</accession>
<dbReference type="InterPro" id="IPR007790">
    <property type="entry name" value="LEF-4"/>
</dbReference>
<keyword evidence="2" id="KW-1185">Reference proteome</keyword>
<name>A0A3G2JU10_9ABAC</name>
<dbReference type="GO" id="GO:0006355">
    <property type="term" value="P:regulation of DNA-templated transcription"/>
    <property type="evidence" value="ECO:0007669"/>
    <property type="project" value="InterPro"/>
</dbReference>
<evidence type="ECO:0000313" key="1">
    <source>
        <dbReference type="EMBL" id="AYN45026.1"/>
    </source>
</evidence>
<gene>
    <name evidence="1" type="primary">lef-4</name>
    <name evidence="1" type="ORF">SENV_ORF66</name>
</gene>
<dbReference type="GeneID" id="80535822"/>
<sequence length="458" mass="53820">MAVENEISYSINFSQDLLYIILDSYISKNFEASEQYYDFVDENDVRTRLNFTTGQFTSTQKVCTSLKKIVYVHDNILVPFVDRRCVENESIQKSATLKRIVKCVVYKSAECAECEIKFEHVYFNKTLVDRFDSLMASKQIALWNLLQNKNERMIKESHLGSDEILAALRLEYEYNDHIIDDRVLSYMAELIYKIDSMTWHQNISPLLPYTTLQNNILYRKFEDEKIIDNKEADKIEIYKWALKLDGTRGKGFFTKNFMIVFMDDMQMYSSSFENKIFALNNVVAFQCEMMERTLYITDLLHVFKYSYNNQTQYEVSIDPYHIEPADAVDCIDRLAKKFNNDSSLSLNTICGTRVDVKFQQFFDPPIETMGYSTMPVDGFIVLDSQMNYVKYKHYKTVEIEYDDEQKLFSSLNGPLTQQYVTIDDSVDRPLQHQAIYEAIVNDNSIYVLKHRPDRLIPN</sequence>
<dbReference type="Pfam" id="PF05098">
    <property type="entry name" value="LEF-4"/>
    <property type="match status" value="1"/>
</dbReference>
<dbReference type="RefSeq" id="YP_010797830.1">
    <property type="nucleotide sequence ID" value="NC_076246.1"/>
</dbReference>
<reference evidence="1 2" key="1">
    <citation type="submission" date="2018-05" db="EMBL/GenBank/DDBJ databases">
        <title>The genome sequence of a novel Spodoptera exigua multiple nucleopolyhedrovirus, SeMNPV-QD, isolated from Qingdao, China.</title>
        <authorList>
            <person name="Chen Y."/>
            <person name="Qi B."/>
            <person name="Zheng G."/>
            <person name="Zhang Y."/>
            <person name="Li C."/>
        </authorList>
    </citation>
    <scope>NUCLEOTIDE SEQUENCE [LARGE SCALE GENOMIC DNA]</scope>
    <source>
        <strain evidence="1">SeMNPV-QD</strain>
    </source>
</reference>
<protein>
    <submittedName>
        <fullName evidence="1">Lef-4</fullName>
    </submittedName>
</protein>
<dbReference type="Proteomes" id="UP000676073">
    <property type="component" value="Segment"/>
</dbReference>
<organism evidence="1 2">
    <name type="scientific">Spodoptera exigua multiple nucleopolyhedrovirus</name>
    <dbReference type="NCBI Taxonomy" id="10454"/>
    <lineage>
        <taxon>Viruses</taxon>
        <taxon>Viruses incertae sedis</taxon>
        <taxon>Naldaviricetes</taxon>
        <taxon>Lefavirales</taxon>
        <taxon>Baculoviridae</taxon>
        <taxon>Alphabaculovirus</taxon>
    </lineage>
</organism>
<dbReference type="KEGG" id="vg:80535822"/>
<proteinExistence type="predicted"/>
<evidence type="ECO:0000313" key="2">
    <source>
        <dbReference type="Proteomes" id="UP000676073"/>
    </source>
</evidence>